<gene>
    <name evidence="2" type="ORF">C8A01DRAFT_20963</name>
</gene>
<keyword evidence="3" id="KW-1185">Reference proteome</keyword>
<keyword evidence="1" id="KW-0812">Transmembrane</keyword>
<dbReference type="EMBL" id="MU854684">
    <property type="protein sequence ID" value="KAK4031888.1"/>
    <property type="molecule type" value="Genomic_DNA"/>
</dbReference>
<keyword evidence="1" id="KW-0472">Membrane</keyword>
<reference evidence="3" key="1">
    <citation type="journal article" date="2023" name="Mol. Phylogenet. Evol.">
        <title>Genome-scale phylogeny and comparative genomics of the fungal order Sordariales.</title>
        <authorList>
            <person name="Hensen N."/>
            <person name="Bonometti L."/>
            <person name="Westerberg I."/>
            <person name="Brannstrom I.O."/>
            <person name="Guillou S."/>
            <person name="Cros-Aarteil S."/>
            <person name="Calhoun S."/>
            <person name="Haridas S."/>
            <person name="Kuo A."/>
            <person name="Mondo S."/>
            <person name="Pangilinan J."/>
            <person name="Riley R."/>
            <person name="LaButti K."/>
            <person name="Andreopoulos B."/>
            <person name="Lipzen A."/>
            <person name="Chen C."/>
            <person name="Yan M."/>
            <person name="Daum C."/>
            <person name="Ng V."/>
            <person name="Clum A."/>
            <person name="Steindorff A."/>
            <person name="Ohm R.A."/>
            <person name="Martin F."/>
            <person name="Silar P."/>
            <person name="Natvig D.O."/>
            <person name="Lalanne C."/>
            <person name="Gautier V."/>
            <person name="Ament-Velasquez S.L."/>
            <person name="Kruys A."/>
            <person name="Hutchinson M.I."/>
            <person name="Powell A.J."/>
            <person name="Barry K."/>
            <person name="Miller A.N."/>
            <person name="Grigoriev I.V."/>
            <person name="Debuchy R."/>
            <person name="Gladieux P."/>
            <person name="Hiltunen Thoren M."/>
            <person name="Johannesson H."/>
        </authorList>
    </citation>
    <scope>NUCLEOTIDE SEQUENCE [LARGE SCALE GENOMIC DNA]</scope>
    <source>
        <strain evidence="3">CBS 284.82</strain>
    </source>
</reference>
<accession>A0AAN6SLM8</accession>
<evidence type="ECO:0000313" key="2">
    <source>
        <dbReference type="EMBL" id="KAK4031888.1"/>
    </source>
</evidence>
<evidence type="ECO:0000256" key="1">
    <source>
        <dbReference type="SAM" id="Phobius"/>
    </source>
</evidence>
<feature type="transmembrane region" description="Helical" evidence="1">
    <location>
        <begin position="43"/>
        <end position="68"/>
    </location>
</feature>
<dbReference type="AlphaFoldDB" id="A0AAN6SLM8"/>
<evidence type="ECO:0000313" key="3">
    <source>
        <dbReference type="Proteomes" id="UP001303115"/>
    </source>
</evidence>
<protein>
    <submittedName>
        <fullName evidence="2">Uncharacterized protein</fullName>
    </submittedName>
</protein>
<feature type="non-terminal residue" evidence="2">
    <location>
        <position position="180"/>
    </location>
</feature>
<organism evidence="2 3">
    <name type="scientific">Parachaetomium inaequale</name>
    <dbReference type="NCBI Taxonomy" id="2588326"/>
    <lineage>
        <taxon>Eukaryota</taxon>
        <taxon>Fungi</taxon>
        <taxon>Dikarya</taxon>
        <taxon>Ascomycota</taxon>
        <taxon>Pezizomycotina</taxon>
        <taxon>Sordariomycetes</taxon>
        <taxon>Sordariomycetidae</taxon>
        <taxon>Sordariales</taxon>
        <taxon>Chaetomiaceae</taxon>
        <taxon>Parachaetomium</taxon>
    </lineage>
</organism>
<comment type="caution">
    <text evidence="2">The sequence shown here is derived from an EMBL/GenBank/DDBJ whole genome shotgun (WGS) entry which is preliminary data.</text>
</comment>
<keyword evidence="1" id="KW-1133">Transmembrane helix</keyword>
<dbReference type="Proteomes" id="UP001303115">
    <property type="component" value="Unassembled WGS sequence"/>
</dbReference>
<name>A0AAN6SLM8_9PEZI</name>
<sequence length="180" mass="19883">MDCTPPELFEGQNLAYDASGNASVDIGGIEVPNPIWSTTFCDWFRLLVVHPFFKGSPALLAIVVQYAVKLRTNDRRRWPLENPTREGFLDDLAVGFRNPHPERSSRDLHSAVCRTFRQRGKELPVISSLFREMETSIRIAAVQSGAASAPFAPYMVATADIKGVVKALDDLHLGGVPAFL</sequence>
<proteinExistence type="predicted"/>